<reference evidence="1" key="1">
    <citation type="journal article" date="2023" name="Mol. Ecol. Resour.">
        <title>Chromosome-level genome assembly of a triploid poplar Populus alba 'Berolinensis'.</title>
        <authorList>
            <person name="Chen S."/>
            <person name="Yu Y."/>
            <person name="Wang X."/>
            <person name="Wang S."/>
            <person name="Zhang T."/>
            <person name="Zhou Y."/>
            <person name="He R."/>
            <person name="Meng N."/>
            <person name="Wang Y."/>
            <person name="Liu W."/>
            <person name="Liu Z."/>
            <person name="Liu J."/>
            <person name="Guo Q."/>
            <person name="Huang H."/>
            <person name="Sederoff R.R."/>
            <person name="Wang G."/>
            <person name="Qu G."/>
            <person name="Chen S."/>
        </authorList>
    </citation>
    <scope>NUCLEOTIDE SEQUENCE</scope>
    <source>
        <strain evidence="1">SC-2020</strain>
    </source>
</reference>
<dbReference type="Proteomes" id="UP001164929">
    <property type="component" value="Chromosome 10"/>
</dbReference>
<accession>A0AAD6MFG7</accession>
<gene>
    <name evidence="1" type="ORF">NC653_026602</name>
</gene>
<proteinExistence type="predicted"/>
<dbReference type="EMBL" id="JAQIZT010000010">
    <property type="protein sequence ID" value="KAJ6983835.1"/>
    <property type="molecule type" value="Genomic_DNA"/>
</dbReference>
<comment type="caution">
    <text evidence="1">The sequence shown here is derived from an EMBL/GenBank/DDBJ whole genome shotgun (WGS) entry which is preliminary data.</text>
</comment>
<dbReference type="AlphaFoldDB" id="A0AAD6MFG7"/>
<evidence type="ECO:0000313" key="1">
    <source>
        <dbReference type="EMBL" id="KAJ6983835.1"/>
    </source>
</evidence>
<organism evidence="1 2">
    <name type="scientific">Populus alba x Populus x berolinensis</name>
    <dbReference type="NCBI Taxonomy" id="444605"/>
    <lineage>
        <taxon>Eukaryota</taxon>
        <taxon>Viridiplantae</taxon>
        <taxon>Streptophyta</taxon>
        <taxon>Embryophyta</taxon>
        <taxon>Tracheophyta</taxon>
        <taxon>Spermatophyta</taxon>
        <taxon>Magnoliopsida</taxon>
        <taxon>eudicotyledons</taxon>
        <taxon>Gunneridae</taxon>
        <taxon>Pentapetalae</taxon>
        <taxon>rosids</taxon>
        <taxon>fabids</taxon>
        <taxon>Malpighiales</taxon>
        <taxon>Salicaceae</taxon>
        <taxon>Saliceae</taxon>
        <taxon>Populus</taxon>
    </lineage>
</organism>
<sequence length="71" mass="7872">MCFPLTSDKPTYPNVATGTADIAFDKERCWKPEFQQRGTPFVLNFSFLCNFEEGGTGLALKQSNALVCLCC</sequence>
<name>A0AAD6MFG7_9ROSI</name>
<evidence type="ECO:0000313" key="2">
    <source>
        <dbReference type="Proteomes" id="UP001164929"/>
    </source>
</evidence>
<protein>
    <submittedName>
        <fullName evidence="1">Uncharacterized protein</fullName>
    </submittedName>
</protein>
<keyword evidence="2" id="KW-1185">Reference proteome</keyword>